<dbReference type="AlphaFoldDB" id="A0A1W1Y1E5"/>
<dbReference type="OrthoDB" id="9123042at2"/>
<dbReference type="Proteomes" id="UP000192761">
    <property type="component" value="Unassembled WGS sequence"/>
</dbReference>
<name>A0A1W1Y1E5_9NEIS</name>
<feature type="region of interest" description="Disordered" evidence="1">
    <location>
        <begin position="340"/>
        <end position="359"/>
    </location>
</feature>
<evidence type="ECO:0008006" key="4">
    <source>
        <dbReference type="Google" id="ProtNLM"/>
    </source>
</evidence>
<organism evidence="2 3">
    <name type="scientific">Andreprevotia lacus DSM 23236</name>
    <dbReference type="NCBI Taxonomy" id="1121001"/>
    <lineage>
        <taxon>Bacteria</taxon>
        <taxon>Pseudomonadati</taxon>
        <taxon>Pseudomonadota</taxon>
        <taxon>Betaproteobacteria</taxon>
        <taxon>Neisseriales</taxon>
        <taxon>Chitinibacteraceae</taxon>
        <taxon>Andreprevotia</taxon>
    </lineage>
</organism>
<evidence type="ECO:0000313" key="3">
    <source>
        <dbReference type="Proteomes" id="UP000192761"/>
    </source>
</evidence>
<proteinExistence type="predicted"/>
<dbReference type="RefSeq" id="WP_084092866.1">
    <property type="nucleotide sequence ID" value="NZ_FWXD01000037.1"/>
</dbReference>
<evidence type="ECO:0000256" key="1">
    <source>
        <dbReference type="SAM" id="MobiDB-lite"/>
    </source>
</evidence>
<reference evidence="2 3" key="1">
    <citation type="submission" date="2017-04" db="EMBL/GenBank/DDBJ databases">
        <authorList>
            <person name="Afonso C.L."/>
            <person name="Miller P.J."/>
            <person name="Scott M.A."/>
            <person name="Spackman E."/>
            <person name="Goraichik I."/>
            <person name="Dimitrov K.M."/>
            <person name="Suarez D.L."/>
            <person name="Swayne D.E."/>
        </authorList>
    </citation>
    <scope>NUCLEOTIDE SEQUENCE [LARGE SCALE GENOMIC DNA]</scope>
    <source>
        <strain evidence="2 3">DSM 23236</strain>
    </source>
</reference>
<evidence type="ECO:0000313" key="2">
    <source>
        <dbReference type="EMBL" id="SMC29588.1"/>
    </source>
</evidence>
<dbReference type="STRING" id="1121001.SAMN02745857_03942"/>
<keyword evidence="3" id="KW-1185">Reference proteome</keyword>
<protein>
    <recommendedName>
        <fullName evidence="4">GTPase</fullName>
    </recommendedName>
</protein>
<gene>
    <name evidence="2" type="ORF">SAMN02745857_03942</name>
</gene>
<sequence length="504" mass="56285">MSLSLNLPEIDPKLASMVETDPKKLREWLIGLPIANVIESGRMVNDALVSCNRTKIDADERIKLLEHYRTTLELLHGGLENLYTISGLPLRDSARQASQLARSLWMALADGYKRAITDKLEKRSLFSSNKQIPPLIQAALLVYYRVVQLSSRVYSPVPTGMWQEAHRLFRYAAESKILDEPEETSIALQYKRLLMLALADPQRYAPAELDKVIELTDNYAHLVHFQALSELSSSAGFFLVQLDRDAGPHYVGSRSGDLYDGTVVLIDTIELGKKLHRALAALEQKIPQATDRAKAMMWLELLRRVSKQWTIAPKRLFNRILADAEVEICLGLQASAACTGSRPIDPTADDDEAPRPAGSRWRVLNESPGGYAVRTRAAPSEGVRAGEIVALRPPFSDDWLVASVRWMQQSEQNQIEMGLQIMTANAQGVLIKPLTSNDAGQYQHALLLPEVSALKQPAQIAAMRGIYAPLRELSVLTPDGEVVLRATRLVEQQMGYDLFQYQPR</sequence>
<dbReference type="EMBL" id="FWXD01000037">
    <property type="protein sequence ID" value="SMC29588.1"/>
    <property type="molecule type" value="Genomic_DNA"/>
</dbReference>
<accession>A0A1W1Y1E5</accession>